<proteinExistence type="inferred from homology"/>
<dbReference type="AlphaFoldDB" id="A0A1V4IT95"/>
<feature type="modified residue" description="N6-(pyridoxal phosphate)lysine" evidence="2 3">
    <location>
        <position position="25"/>
    </location>
</feature>
<dbReference type="STRING" id="1450648.CLORY_13150"/>
<dbReference type="GO" id="GO:0030170">
    <property type="term" value="F:pyridoxal phosphate binding"/>
    <property type="evidence" value="ECO:0007669"/>
    <property type="project" value="UniProtKB-UniRule"/>
</dbReference>
<organism evidence="6 7">
    <name type="scientific">Clostridium oryzae</name>
    <dbReference type="NCBI Taxonomy" id="1450648"/>
    <lineage>
        <taxon>Bacteria</taxon>
        <taxon>Bacillati</taxon>
        <taxon>Bacillota</taxon>
        <taxon>Clostridia</taxon>
        <taxon>Eubacteriales</taxon>
        <taxon>Clostridiaceae</taxon>
        <taxon>Clostridium</taxon>
    </lineage>
</organism>
<dbReference type="PANTHER" id="PTHR10146">
    <property type="entry name" value="PROLINE SYNTHETASE CO-TRANSCRIBED BACTERIAL HOMOLOG PROTEIN"/>
    <property type="match status" value="1"/>
</dbReference>
<dbReference type="NCBIfam" id="TIGR00044">
    <property type="entry name" value="YggS family pyridoxal phosphate-dependent enzyme"/>
    <property type="match status" value="1"/>
</dbReference>
<evidence type="ECO:0000259" key="5">
    <source>
        <dbReference type="Pfam" id="PF01168"/>
    </source>
</evidence>
<evidence type="ECO:0000256" key="3">
    <source>
        <dbReference type="PIRSR" id="PIRSR004848-1"/>
    </source>
</evidence>
<dbReference type="CDD" id="cd00635">
    <property type="entry name" value="PLPDE_III_YBL036c_like"/>
    <property type="match status" value="1"/>
</dbReference>
<evidence type="ECO:0000256" key="4">
    <source>
        <dbReference type="RuleBase" id="RU004514"/>
    </source>
</evidence>
<dbReference type="InterPro" id="IPR001608">
    <property type="entry name" value="Ala_racemase_N"/>
</dbReference>
<evidence type="ECO:0000256" key="1">
    <source>
        <dbReference type="ARBA" id="ARBA00022898"/>
    </source>
</evidence>
<feature type="domain" description="Alanine racemase N-terminal" evidence="5">
    <location>
        <begin position="3"/>
        <end position="215"/>
    </location>
</feature>
<evidence type="ECO:0000313" key="7">
    <source>
        <dbReference type="Proteomes" id="UP000190080"/>
    </source>
</evidence>
<comment type="function">
    <text evidence="2">Pyridoxal 5'-phosphate (PLP)-binding protein, which is involved in PLP homeostasis.</text>
</comment>
<dbReference type="PIRSF" id="PIRSF004848">
    <property type="entry name" value="YBL036c_PLPDEIII"/>
    <property type="match status" value="1"/>
</dbReference>
<dbReference type="EMBL" id="MZGV01000010">
    <property type="protein sequence ID" value="OPJ63232.1"/>
    <property type="molecule type" value="Genomic_DNA"/>
</dbReference>
<gene>
    <name evidence="6" type="ORF">CLORY_13150</name>
</gene>
<dbReference type="Pfam" id="PF01168">
    <property type="entry name" value="Ala_racemase_N"/>
    <property type="match status" value="1"/>
</dbReference>
<dbReference type="InterPro" id="IPR029066">
    <property type="entry name" value="PLP-binding_barrel"/>
</dbReference>
<evidence type="ECO:0000313" key="6">
    <source>
        <dbReference type="EMBL" id="OPJ63232.1"/>
    </source>
</evidence>
<dbReference type="Gene3D" id="3.20.20.10">
    <property type="entry name" value="Alanine racemase"/>
    <property type="match status" value="1"/>
</dbReference>
<comment type="cofactor">
    <cofactor evidence="3">
        <name>pyridoxal 5'-phosphate</name>
        <dbReference type="ChEBI" id="CHEBI:597326"/>
    </cofactor>
</comment>
<dbReference type="RefSeq" id="WP_079422732.1">
    <property type="nucleotide sequence ID" value="NZ_MZGV01000010.1"/>
</dbReference>
<reference evidence="6 7" key="1">
    <citation type="submission" date="2017-03" db="EMBL/GenBank/DDBJ databases">
        <title>Genome sequence of Clostridium oryzae DSM 28571.</title>
        <authorList>
            <person name="Poehlein A."/>
            <person name="Daniel R."/>
        </authorList>
    </citation>
    <scope>NUCLEOTIDE SEQUENCE [LARGE SCALE GENOMIC DNA]</scope>
    <source>
        <strain evidence="6 7">DSM 28571</strain>
    </source>
</reference>
<keyword evidence="1 2" id="KW-0663">Pyridoxal phosphate</keyword>
<dbReference type="InterPro" id="IPR011078">
    <property type="entry name" value="PyrdxlP_homeostasis"/>
</dbReference>
<dbReference type="Proteomes" id="UP000190080">
    <property type="component" value="Unassembled WGS sequence"/>
</dbReference>
<comment type="caution">
    <text evidence="6">The sequence shown here is derived from an EMBL/GenBank/DDBJ whole genome shotgun (WGS) entry which is preliminary data.</text>
</comment>
<dbReference type="HAMAP" id="MF_02087">
    <property type="entry name" value="PLP_homeostasis"/>
    <property type="match status" value="1"/>
</dbReference>
<dbReference type="FunFam" id="3.20.20.10:FF:000018">
    <property type="entry name" value="Pyridoxal phosphate homeostasis protein"/>
    <property type="match status" value="1"/>
</dbReference>
<comment type="similarity">
    <text evidence="2 4">Belongs to the pyridoxal phosphate-binding protein YggS/PROSC family.</text>
</comment>
<dbReference type="OrthoDB" id="9804072at2"/>
<accession>A0A1V4IT95</accession>
<name>A0A1V4IT95_9CLOT</name>
<dbReference type="SUPFAM" id="SSF51419">
    <property type="entry name" value="PLP-binding barrel"/>
    <property type="match status" value="1"/>
</dbReference>
<keyword evidence="7" id="KW-1185">Reference proteome</keyword>
<protein>
    <recommendedName>
        <fullName evidence="2">Pyridoxal phosphate homeostasis protein</fullName>
        <shortName evidence="2">PLP homeostasis protein</shortName>
    </recommendedName>
</protein>
<dbReference type="PANTHER" id="PTHR10146:SF14">
    <property type="entry name" value="PYRIDOXAL PHOSPHATE HOMEOSTASIS PROTEIN"/>
    <property type="match status" value="1"/>
</dbReference>
<evidence type="ECO:0000256" key="2">
    <source>
        <dbReference type="HAMAP-Rule" id="MF_02087"/>
    </source>
</evidence>
<sequence length="225" mass="25814">MSIQDNINNIKKVLKENITLIAVSKTRSLDEMEEAYNSGLRDFGENKVQEFTDKYEPFHKDVRWHIIGHLQTNKVKYIVGKVFLIQSLDSVRLLKEIEKQYAKAGITANTLIEINIGREENKTGLLLENLEELISEVEKCNNVKVSGIMTVIPIGNEDKCREYFKQVKNVFDSLAKRQFNNINMQYLSMGMTGDFKIAADEGSNMVRIGEGIFGKRIYNNQKVNK</sequence>